<feature type="transmembrane region" description="Helical" evidence="2">
    <location>
        <begin position="85"/>
        <end position="105"/>
    </location>
</feature>
<feature type="transmembrane region" description="Helical" evidence="2">
    <location>
        <begin position="186"/>
        <end position="206"/>
    </location>
</feature>
<feature type="transmembrane region" description="Helical" evidence="2">
    <location>
        <begin position="218"/>
        <end position="239"/>
    </location>
</feature>
<dbReference type="InterPro" id="IPR029787">
    <property type="entry name" value="Nucleotide_cyclase"/>
</dbReference>
<dbReference type="CDD" id="cd07302">
    <property type="entry name" value="CHD"/>
    <property type="match status" value="1"/>
</dbReference>
<dbReference type="PROSITE" id="PS50125">
    <property type="entry name" value="GUANYLATE_CYCLASE_2"/>
    <property type="match status" value="1"/>
</dbReference>
<dbReference type="EMBL" id="CADCVJ010000063">
    <property type="protein sequence ID" value="CAA9468136.1"/>
    <property type="molecule type" value="Genomic_DNA"/>
</dbReference>
<protein>
    <submittedName>
        <fullName evidence="4">Adenylate cyclase</fullName>
        <ecNumber evidence="4">4.6.1.1</ecNumber>
    </submittedName>
</protein>
<dbReference type="SMART" id="SM00044">
    <property type="entry name" value="CYCc"/>
    <property type="match status" value="1"/>
</dbReference>
<dbReference type="GO" id="GO:0004016">
    <property type="term" value="F:adenylate cyclase activity"/>
    <property type="evidence" value="ECO:0007669"/>
    <property type="project" value="UniProtKB-EC"/>
</dbReference>
<dbReference type="PANTHER" id="PTHR43081:SF1">
    <property type="entry name" value="ADENYLATE CYCLASE, TERMINAL-DIFFERENTIATION SPECIFIC"/>
    <property type="match status" value="1"/>
</dbReference>
<keyword evidence="4" id="KW-0456">Lyase</keyword>
<proteinExistence type="inferred from homology"/>
<feature type="transmembrane region" description="Helical" evidence="2">
    <location>
        <begin position="117"/>
        <end position="141"/>
    </location>
</feature>
<dbReference type="GO" id="GO:0009190">
    <property type="term" value="P:cyclic nucleotide biosynthetic process"/>
    <property type="evidence" value="ECO:0007669"/>
    <property type="project" value="InterPro"/>
</dbReference>
<organism evidence="4">
    <name type="scientific">uncultured Solirubrobacteraceae bacterium</name>
    <dbReference type="NCBI Taxonomy" id="1162706"/>
    <lineage>
        <taxon>Bacteria</taxon>
        <taxon>Bacillati</taxon>
        <taxon>Actinomycetota</taxon>
        <taxon>Thermoleophilia</taxon>
        <taxon>Solirubrobacterales</taxon>
        <taxon>Solirubrobacteraceae</taxon>
        <taxon>environmental samples</taxon>
    </lineage>
</organism>
<keyword evidence="2" id="KW-0812">Transmembrane</keyword>
<feature type="transmembrane region" description="Helical" evidence="2">
    <location>
        <begin position="20"/>
        <end position="42"/>
    </location>
</feature>
<evidence type="ECO:0000256" key="1">
    <source>
        <dbReference type="ARBA" id="ARBA00005381"/>
    </source>
</evidence>
<dbReference type="InterPro" id="IPR050697">
    <property type="entry name" value="Adenylyl/Guanylyl_Cyclase_3/4"/>
</dbReference>
<sequence>MPAAATVPTRSALRRAAPPAAALPVALLLVLPLAGLAVLLARPSLDVAWEHHPAHFWLVLAAGGLNAVLAYAASAAARRRGDARVFLVSLAFLSAAGFLGLHALATPGVLLETANPGFALATPLGLAIAAGFAAASSLELTGTAAVAVARRASAIRAVLLAAMLLWGALSLAGAPPLDGPGAPERASGPLMGLAVAGLALYGLAAVRYLALYRRRRSGMLLGMVAAFALLAEAMVAVAFGRNWHASWWEWHGLMLAAFALVAWSVHRQWHEERFSNLYLDDTAAGDREISVLFADLAGFTAFSERHGAREVTEMLNSYFDVAIPPVVRDHGGDVDRIIGDAVMATFNRRGDEPDHAQRAARAALAIQEKTAAIAARHPGWPRFRVGVNTGPAVVGVVGAAGGRTHTVIGDVVNVAARLESHAPVGSVVVGPETARRLPDARLRALGALAVKGRTELVEAQELVALSTPATPRP</sequence>
<feature type="transmembrane region" description="Helical" evidence="2">
    <location>
        <begin position="54"/>
        <end position="73"/>
    </location>
</feature>
<reference evidence="4" key="1">
    <citation type="submission" date="2020-02" db="EMBL/GenBank/DDBJ databases">
        <authorList>
            <person name="Meier V. D."/>
        </authorList>
    </citation>
    <scope>NUCLEOTIDE SEQUENCE</scope>
    <source>
        <strain evidence="4">AVDCRST_MAG38</strain>
    </source>
</reference>
<dbReference type="EC" id="4.6.1.1" evidence="4"/>
<feature type="transmembrane region" description="Helical" evidence="2">
    <location>
        <begin position="153"/>
        <end position="174"/>
    </location>
</feature>
<feature type="domain" description="Guanylate cyclase" evidence="3">
    <location>
        <begin position="290"/>
        <end position="419"/>
    </location>
</feature>
<dbReference type="Pfam" id="PF00211">
    <property type="entry name" value="Guanylate_cyc"/>
    <property type="match status" value="1"/>
</dbReference>
<keyword evidence="2" id="KW-0472">Membrane</keyword>
<dbReference type="SUPFAM" id="SSF55073">
    <property type="entry name" value="Nucleotide cyclase"/>
    <property type="match status" value="1"/>
</dbReference>
<gene>
    <name evidence="4" type="ORF">AVDCRST_MAG38-928</name>
</gene>
<dbReference type="Gene3D" id="3.30.70.1230">
    <property type="entry name" value="Nucleotide cyclase"/>
    <property type="match status" value="1"/>
</dbReference>
<evidence type="ECO:0000259" key="3">
    <source>
        <dbReference type="PROSITE" id="PS50125"/>
    </source>
</evidence>
<dbReference type="PANTHER" id="PTHR43081">
    <property type="entry name" value="ADENYLATE CYCLASE, TERMINAL-DIFFERENTIATION SPECIFIC-RELATED"/>
    <property type="match status" value="1"/>
</dbReference>
<accession>A0A6J4R9K7</accession>
<dbReference type="GO" id="GO:0035556">
    <property type="term" value="P:intracellular signal transduction"/>
    <property type="evidence" value="ECO:0007669"/>
    <property type="project" value="InterPro"/>
</dbReference>
<feature type="transmembrane region" description="Helical" evidence="2">
    <location>
        <begin position="245"/>
        <end position="265"/>
    </location>
</feature>
<evidence type="ECO:0000313" key="4">
    <source>
        <dbReference type="EMBL" id="CAA9468136.1"/>
    </source>
</evidence>
<dbReference type="AlphaFoldDB" id="A0A6J4R9K7"/>
<comment type="similarity">
    <text evidence="1">Belongs to the adenylyl cyclase class-3 family.</text>
</comment>
<name>A0A6J4R9K7_9ACTN</name>
<keyword evidence="2" id="KW-1133">Transmembrane helix</keyword>
<dbReference type="InterPro" id="IPR001054">
    <property type="entry name" value="A/G_cyclase"/>
</dbReference>
<evidence type="ECO:0000256" key="2">
    <source>
        <dbReference type="SAM" id="Phobius"/>
    </source>
</evidence>